<dbReference type="Pfam" id="PF00270">
    <property type="entry name" value="DEAD"/>
    <property type="match status" value="1"/>
</dbReference>
<organism evidence="22 23">
    <name type="scientific">Allacma fusca</name>
    <dbReference type="NCBI Taxonomy" id="39272"/>
    <lineage>
        <taxon>Eukaryota</taxon>
        <taxon>Metazoa</taxon>
        <taxon>Ecdysozoa</taxon>
        <taxon>Arthropoda</taxon>
        <taxon>Hexapoda</taxon>
        <taxon>Collembola</taxon>
        <taxon>Symphypleona</taxon>
        <taxon>Sminthuridae</taxon>
        <taxon>Allacma</taxon>
    </lineage>
</organism>
<feature type="region of interest" description="Disordered" evidence="18">
    <location>
        <begin position="335"/>
        <end position="372"/>
    </location>
</feature>
<evidence type="ECO:0000259" key="21">
    <source>
        <dbReference type="PROSITE" id="PS51194"/>
    </source>
</evidence>
<dbReference type="EMBL" id="CAJVCH010007643">
    <property type="protein sequence ID" value="CAG7661319.1"/>
    <property type="molecule type" value="Genomic_DNA"/>
</dbReference>
<keyword evidence="13" id="KW-0539">Nucleus</keyword>
<dbReference type="SMART" id="SM00487">
    <property type="entry name" value="DEXDc"/>
    <property type="match status" value="1"/>
</dbReference>
<evidence type="ECO:0000313" key="23">
    <source>
        <dbReference type="Proteomes" id="UP000708208"/>
    </source>
</evidence>
<keyword evidence="5" id="KW-0963">Cytoplasm</keyword>
<evidence type="ECO:0000256" key="3">
    <source>
        <dbReference type="ARBA" id="ARBA00005446"/>
    </source>
</evidence>
<keyword evidence="7" id="KW-0547">Nucleotide-binding</keyword>
<dbReference type="Pfam" id="PF00271">
    <property type="entry name" value="Helicase_C"/>
    <property type="match status" value="1"/>
</dbReference>
<dbReference type="InterPro" id="IPR001650">
    <property type="entry name" value="Helicase_C-like"/>
</dbReference>
<dbReference type="FunFam" id="3.40.640.10:FF:000083">
    <property type="entry name" value="Selenocysteine lyase"/>
    <property type="match status" value="1"/>
</dbReference>
<evidence type="ECO:0000256" key="10">
    <source>
        <dbReference type="ARBA" id="ARBA00022840"/>
    </source>
</evidence>
<evidence type="ECO:0000256" key="13">
    <source>
        <dbReference type="ARBA" id="ARBA00023242"/>
    </source>
</evidence>
<feature type="compositionally biased region" description="Low complexity" evidence="18">
    <location>
        <begin position="264"/>
        <end position="275"/>
    </location>
</feature>
<dbReference type="CDD" id="cd18018">
    <property type="entry name" value="DEXHc_RecQ4-like"/>
    <property type="match status" value="1"/>
</dbReference>
<evidence type="ECO:0000256" key="9">
    <source>
        <dbReference type="ARBA" id="ARBA00022806"/>
    </source>
</evidence>
<dbReference type="SMART" id="SM00490">
    <property type="entry name" value="HELICc"/>
    <property type="match status" value="1"/>
</dbReference>
<protein>
    <recommendedName>
        <fullName evidence="15">DNA 3'-5' helicase</fullName>
        <ecNumber evidence="15">5.6.2.4</ecNumber>
    </recommendedName>
</protein>
<comment type="subunit">
    <text evidence="4">Homodimer.</text>
</comment>
<feature type="domain" description="Helicase ATP-binding" evidence="20">
    <location>
        <begin position="726"/>
        <end position="902"/>
    </location>
</feature>
<dbReference type="InterPro" id="IPR001878">
    <property type="entry name" value="Znf_CCHC"/>
</dbReference>
<dbReference type="InterPro" id="IPR000192">
    <property type="entry name" value="Aminotrans_V_dom"/>
</dbReference>
<evidence type="ECO:0000256" key="8">
    <source>
        <dbReference type="ARBA" id="ARBA00022801"/>
    </source>
</evidence>
<comment type="subcellular location">
    <subcellularLocation>
        <location evidence="2">Nucleus</location>
    </subcellularLocation>
</comment>
<accession>A0A8J2IZH4</accession>
<comment type="cofactor">
    <cofactor evidence="1">
        <name>pyridoxal 5'-phosphate</name>
        <dbReference type="ChEBI" id="CHEBI:597326"/>
    </cofactor>
</comment>
<gene>
    <name evidence="22" type="ORF">AFUS01_LOCUS1384</name>
</gene>
<evidence type="ECO:0000256" key="17">
    <source>
        <dbReference type="PROSITE-ProRule" id="PRU00047"/>
    </source>
</evidence>
<keyword evidence="9" id="KW-0347">Helicase</keyword>
<dbReference type="PROSITE" id="PS51192">
    <property type="entry name" value="HELICASE_ATP_BIND_1"/>
    <property type="match status" value="1"/>
</dbReference>
<dbReference type="PROSITE" id="PS51194">
    <property type="entry name" value="HELICASE_CTER"/>
    <property type="match status" value="1"/>
</dbReference>
<evidence type="ECO:0000313" key="22">
    <source>
        <dbReference type="EMBL" id="CAG7661319.1"/>
    </source>
</evidence>
<comment type="similarity">
    <text evidence="3">Belongs to the helicase family. RecQ subfamily.</text>
</comment>
<evidence type="ECO:0000256" key="16">
    <source>
        <dbReference type="ARBA" id="ARBA00049360"/>
    </source>
</evidence>
<feature type="region of interest" description="Disordered" evidence="18">
    <location>
        <begin position="382"/>
        <end position="401"/>
    </location>
</feature>
<keyword evidence="17" id="KW-0863">Zinc-finger</keyword>
<reference evidence="22" key="1">
    <citation type="submission" date="2021-06" db="EMBL/GenBank/DDBJ databases">
        <authorList>
            <person name="Hodson N. C."/>
            <person name="Mongue J. A."/>
            <person name="Jaron S. K."/>
        </authorList>
    </citation>
    <scope>NUCLEOTIDE SEQUENCE</scope>
</reference>
<evidence type="ECO:0000256" key="1">
    <source>
        <dbReference type="ARBA" id="ARBA00001933"/>
    </source>
</evidence>
<dbReference type="EC" id="5.6.2.4" evidence="15"/>
<feature type="compositionally biased region" description="Basic residues" evidence="18">
    <location>
        <begin position="516"/>
        <end position="534"/>
    </location>
</feature>
<dbReference type="GO" id="GO:0008270">
    <property type="term" value="F:zinc ion binding"/>
    <property type="evidence" value="ECO:0007669"/>
    <property type="project" value="UniProtKB-KW"/>
</dbReference>
<feature type="compositionally biased region" description="Polar residues" evidence="18">
    <location>
        <begin position="335"/>
        <end position="354"/>
    </location>
</feature>
<dbReference type="GO" id="GO:0016787">
    <property type="term" value="F:hydrolase activity"/>
    <property type="evidence" value="ECO:0007669"/>
    <property type="project" value="UniProtKB-KW"/>
</dbReference>
<feature type="domain" description="CCHC-type" evidence="19">
    <location>
        <begin position="585"/>
        <end position="598"/>
    </location>
</feature>
<evidence type="ECO:0000256" key="2">
    <source>
        <dbReference type="ARBA" id="ARBA00004123"/>
    </source>
</evidence>
<sequence>MDFDLERSYKKIEISYNGYKKVVLQWESAFIKTEGRKPEKMDLRQAPKNIKHSYDKYCKYKKVLATLSEQMRKDGRYKKVKEDNSTTPQKIFRSITSVKPYDPVPLAEKASKRGRSTPQSKVTFTKNLSKKLFLMQPSSSQGKKKVSESQSQNVFLSEEGSGKDSFRETLDMSAAESVSQCPDWSFTSNQTNLDESSSFELESINLGNSSFGCEDDVQVSDKLYSNFLEQYAPPIGSSDSSLRGTPTLGVEISKSKPPSLNDYNISSNDGSSLTSNSELNTIAEEVRQCFDILNSTGPEDTSDELYFPFSSFVNKAAIPMDDGKKKEQFTCSNIPTNLLSTSDQPEELPTSSKAVTEDRHNKENKQIKTTSPAKRKFSFAFSPSPEKQQKKKFFKTDRKTTQRNISLNSCRPEIPDPPPTRKSTRLCTQTSPVGQNMQETLDSCSNTSTAFELEDDEIKQSNPKKKGAVRRRIQIPNSCKSGSESSSDTPRNTVPDTIAVVDAFDSLTRADDSHKQSRKSKRMPRKQAKPKKTKGINDNYVSIDVTKKVFVRRKKGMTGQKMKRLDWKKKKSLAGRETKLKSLTCTKCGDIGHYARFCIKGKVIIDDQPVEEVDDSPWPTLEEATRMVWSKSARESQETRTVIYSQKDADVSDNAVSDTSEAQTTDAISSTFSSVYSLVNPNAKTTDPYFNEDSGIEVEGNLEDEVEKSLKLFGYKDFRAGQKEAIVRVLKGESTLLMLSTGSGKSLCYQLPAHLYSKKYPGTLTICVSPLVSLMEDQVEGMPAFLKAACLHYNMTDKKKDVVIQSVKAHKVQILLVSPEALCGGLFGLFRNIEELPPIGFACIDEVHCVSEWSHNFRPSYLQVCKILREKLNIKTLLGLTATATTQTCIGICDHLQVDPASIIRGEIIPNNLNLSVSRDTERDVALVRLLNGERFRNCDSIIIYCTRRDECNRIAEVVRTHVKVNPKFEAITKRGKSRVSNNCEPYHAGLTAGRRSTIQKQFMQGSIRIVVATIAFGMGINKSDIRSVIHYNLPSTFESYVQEIGRSGRDGLEANCHLFLDNVKGRDICELKRHIFANSVDRVTVRKLIKLIFRACKCKRVEKINSQGIESSSPGTSTRCPGHEVSFSVSKTVEELDLPEENIETLLCHLEVDKQRKWIDMLPKTYEICKIHSYGGSKLLKAMALKSPPLAVAIALEKEKKAFKDDDVYLEFNIIEAAANVGWNSAVVRRELKSLEWIGSEFNSQGKPTKFRKSGLMVEFNELAFRCNAPGNLNDKEYDLVFNSLCEFTAGQERRQLYQLQNVYQSMNSVSTPTIEDACDDFVVQSSDALKSYINEYFHRDNSGVPPGWKPSQQGLEKVDDIRREVRNLILNYKDTKFTGRSVAKIFQGLSLISSISLAFTFVRYRKQRELNGHQRVASTASNFAISYLTLALRSCLDLSVWKMLAGQIYLDYNATTPVAPEVISAITASLRDNWGNPSSTYSHGTKAKKAVEESRKQISRLINAEPEDIIFTSGGTEANKMAIESVVNSSDRRGKALPHVITSRIEHCSVFKVLLDLASRQHIDLSIAPINQKSGAVDADTVLGFIRGETKLITIMHANNETGVIMPVAEIGKKLEIINANRGRQNLPQIFFHTDAAQTIGKISVDVKELHVDYLTIVGHKFYGPRIGALYARGAGKVTPITPAFLGGGQERNFRSGTENTCMIEGLGVAADLVCANFVSFTEHMLEVKKKLQLDLQKNIPGIQINFENSSSLPNTLSVAVPVGLTGAKVLERCGDKICASLGAACHSSQQELDSSTVLTFSGLTSEQAKRTIRLSVGRDTSLDDIESAVRCIASACTDLN</sequence>
<feature type="region of interest" description="Disordered" evidence="18">
    <location>
        <begin position="408"/>
        <end position="427"/>
    </location>
</feature>
<dbReference type="GO" id="GO:0005634">
    <property type="term" value="C:nucleus"/>
    <property type="evidence" value="ECO:0007669"/>
    <property type="project" value="UniProtKB-SubCell"/>
</dbReference>
<evidence type="ECO:0000256" key="11">
    <source>
        <dbReference type="ARBA" id="ARBA00023125"/>
    </source>
</evidence>
<evidence type="ECO:0000256" key="14">
    <source>
        <dbReference type="ARBA" id="ARBA00034617"/>
    </source>
</evidence>
<dbReference type="NCBIfam" id="TIGR00614">
    <property type="entry name" value="recQ_fam"/>
    <property type="match status" value="1"/>
</dbReference>
<keyword evidence="12" id="KW-0413">Isomerase</keyword>
<dbReference type="Proteomes" id="UP000708208">
    <property type="component" value="Unassembled WGS sequence"/>
</dbReference>
<evidence type="ECO:0000256" key="6">
    <source>
        <dbReference type="ARBA" id="ARBA00022679"/>
    </source>
</evidence>
<evidence type="ECO:0000259" key="20">
    <source>
        <dbReference type="PROSITE" id="PS51192"/>
    </source>
</evidence>
<comment type="catalytic activity">
    <reaction evidence="14">
        <text>Couples ATP hydrolysis with the unwinding of duplex DNA by translocating in the 3'-5' direction.</text>
        <dbReference type="EC" id="5.6.2.4"/>
    </reaction>
</comment>
<evidence type="ECO:0000256" key="4">
    <source>
        <dbReference type="ARBA" id="ARBA00011738"/>
    </source>
</evidence>
<feature type="region of interest" description="Disordered" evidence="18">
    <location>
        <begin position="235"/>
        <end position="275"/>
    </location>
</feature>
<proteinExistence type="inferred from homology"/>
<feature type="region of interest" description="Disordered" evidence="18">
    <location>
        <begin position="139"/>
        <end position="165"/>
    </location>
</feature>
<keyword evidence="6" id="KW-0808">Transferase</keyword>
<keyword evidence="17" id="KW-0479">Metal-binding</keyword>
<dbReference type="OrthoDB" id="18781at2759"/>
<feature type="compositionally biased region" description="Basic and acidic residues" evidence="18">
    <location>
        <begin position="355"/>
        <end position="366"/>
    </location>
</feature>
<dbReference type="GO" id="GO:0043138">
    <property type="term" value="F:3'-5' DNA helicase activity"/>
    <property type="evidence" value="ECO:0007669"/>
    <property type="project" value="UniProtKB-EC"/>
</dbReference>
<keyword evidence="8" id="KW-0378">Hydrolase</keyword>
<comment type="caution">
    <text evidence="22">The sequence shown here is derived from an EMBL/GenBank/DDBJ whole genome shotgun (WGS) entry which is preliminary data.</text>
</comment>
<evidence type="ECO:0000256" key="12">
    <source>
        <dbReference type="ARBA" id="ARBA00023235"/>
    </source>
</evidence>
<dbReference type="GO" id="GO:0006310">
    <property type="term" value="P:DNA recombination"/>
    <property type="evidence" value="ECO:0007669"/>
    <property type="project" value="InterPro"/>
</dbReference>
<dbReference type="PANTHER" id="PTHR11601">
    <property type="entry name" value="CYSTEINE DESULFURYLASE FAMILY MEMBER"/>
    <property type="match status" value="1"/>
</dbReference>
<dbReference type="InterPro" id="IPR004589">
    <property type="entry name" value="DNA_helicase_ATP-dep_RecQ"/>
</dbReference>
<feature type="domain" description="Helicase C-terminal" evidence="21">
    <location>
        <begin position="931"/>
        <end position="1090"/>
    </location>
</feature>
<name>A0A8J2IZH4_9HEXA</name>
<evidence type="ECO:0000256" key="18">
    <source>
        <dbReference type="SAM" id="MobiDB-lite"/>
    </source>
</evidence>
<dbReference type="PANTHER" id="PTHR11601:SF62">
    <property type="entry name" value="SELENOCYSTEINE LYASE"/>
    <property type="match status" value="1"/>
</dbReference>
<dbReference type="GO" id="GO:0016740">
    <property type="term" value="F:transferase activity"/>
    <property type="evidence" value="ECO:0007669"/>
    <property type="project" value="UniProtKB-KW"/>
</dbReference>
<dbReference type="InterPro" id="IPR014001">
    <property type="entry name" value="Helicase_ATP-bd"/>
</dbReference>
<feature type="region of interest" description="Disordered" evidence="18">
    <location>
        <begin position="454"/>
        <end position="537"/>
    </location>
</feature>
<evidence type="ECO:0000256" key="7">
    <source>
        <dbReference type="ARBA" id="ARBA00022741"/>
    </source>
</evidence>
<evidence type="ECO:0000256" key="5">
    <source>
        <dbReference type="ARBA" id="ARBA00022490"/>
    </source>
</evidence>
<keyword evidence="17" id="KW-0862">Zinc</keyword>
<dbReference type="GO" id="GO:0005524">
    <property type="term" value="F:ATP binding"/>
    <property type="evidence" value="ECO:0007669"/>
    <property type="project" value="UniProtKB-KW"/>
</dbReference>
<feature type="compositionally biased region" description="Polar residues" evidence="18">
    <location>
        <begin position="475"/>
        <end position="495"/>
    </location>
</feature>
<keyword evidence="10" id="KW-0067">ATP-binding</keyword>
<keyword evidence="11" id="KW-0238">DNA-binding</keyword>
<dbReference type="PROSITE" id="PS50158">
    <property type="entry name" value="ZF_CCHC"/>
    <property type="match status" value="1"/>
</dbReference>
<dbReference type="GO" id="GO:0003677">
    <property type="term" value="F:DNA binding"/>
    <property type="evidence" value="ECO:0007669"/>
    <property type="project" value="UniProtKB-KW"/>
</dbReference>
<dbReference type="Pfam" id="PF00266">
    <property type="entry name" value="Aminotran_5"/>
    <property type="match status" value="1"/>
</dbReference>
<evidence type="ECO:0000259" key="19">
    <source>
        <dbReference type="PROSITE" id="PS50158"/>
    </source>
</evidence>
<keyword evidence="23" id="KW-1185">Reference proteome</keyword>
<dbReference type="InterPro" id="IPR011545">
    <property type="entry name" value="DEAD/DEAH_box_helicase_dom"/>
</dbReference>
<comment type="catalytic activity">
    <reaction evidence="16">
        <text>ATP + H2O = ADP + phosphate + H(+)</text>
        <dbReference type="Rhea" id="RHEA:13065"/>
        <dbReference type="ChEBI" id="CHEBI:15377"/>
        <dbReference type="ChEBI" id="CHEBI:15378"/>
        <dbReference type="ChEBI" id="CHEBI:30616"/>
        <dbReference type="ChEBI" id="CHEBI:43474"/>
        <dbReference type="ChEBI" id="CHEBI:456216"/>
    </reaction>
</comment>
<dbReference type="FunFam" id="3.40.50.300:FF:000772">
    <property type="entry name" value="ATP-dependent DNA helicase Q4"/>
    <property type="match status" value="1"/>
</dbReference>
<feature type="compositionally biased region" description="Basic residues" evidence="18">
    <location>
        <begin position="462"/>
        <end position="473"/>
    </location>
</feature>
<evidence type="ECO:0000256" key="15">
    <source>
        <dbReference type="ARBA" id="ARBA00034808"/>
    </source>
</evidence>